<evidence type="ECO:0000256" key="5">
    <source>
        <dbReference type="ARBA" id="ARBA00022857"/>
    </source>
</evidence>
<evidence type="ECO:0000256" key="7">
    <source>
        <dbReference type="ARBA" id="ARBA00032024"/>
    </source>
</evidence>
<protein>
    <recommendedName>
        <fullName evidence="4 9">2-dehydropantoate 2-reductase</fullName>
        <ecNumber evidence="3 9">1.1.1.169</ecNumber>
    </recommendedName>
    <alternativeName>
        <fullName evidence="7 9">Ketopantoate reductase</fullName>
    </alternativeName>
</protein>
<feature type="domain" description="Ketopantoate reductase C-terminal" evidence="11">
    <location>
        <begin position="181"/>
        <end position="299"/>
    </location>
</feature>
<evidence type="ECO:0000256" key="2">
    <source>
        <dbReference type="ARBA" id="ARBA00007870"/>
    </source>
</evidence>
<dbReference type="SUPFAM" id="SSF51735">
    <property type="entry name" value="NAD(P)-binding Rossmann-fold domains"/>
    <property type="match status" value="1"/>
</dbReference>
<sequence length="314" mass="34810">MKLKYGVVGTGALGGFYGGKLAKAGHDVHFLLRSDFEHVKEQGLKVDSVDGDFLLQPIACYNSAQDMPVCDVVLVCMKTTGNHLLPELLDPIIDEQSLVILVQNGLGIEERLAQEVPHASVAGGIAFICAHKVGPGHVSHLDLGRLILGLHTSTGNELLQQCQQDFEQAGVPAQLAENLGYIRWQKLVWNVPFNGLAVVLNTTTDQLMKQKETRELAHEMMHEVIFGAKNCGYDLDPDFADKMIRTTEKMTPYAPSMKLDFDNRRAMEIESIYTSPVQAARQAGFEMKKVAMLESQLRFIASQMENWKIRVSEG</sequence>
<evidence type="ECO:0000256" key="1">
    <source>
        <dbReference type="ARBA" id="ARBA00004994"/>
    </source>
</evidence>
<comment type="similarity">
    <text evidence="2 9">Belongs to the ketopantoate reductase family.</text>
</comment>
<dbReference type="EC" id="1.1.1.169" evidence="3 9"/>
<dbReference type="InterPro" id="IPR051402">
    <property type="entry name" value="KPR-Related"/>
</dbReference>
<dbReference type="Gene3D" id="3.40.50.720">
    <property type="entry name" value="NAD(P)-binding Rossmann-like Domain"/>
    <property type="match status" value="1"/>
</dbReference>
<comment type="function">
    <text evidence="9">Catalyzes the NADPH-dependent reduction of ketopantoate into pantoic acid.</text>
</comment>
<evidence type="ECO:0000256" key="3">
    <source>
        <dbReference type="ARBA" id="ARBA00013014"/>
    </source>
</evidence>
<organism evidence="12 13">
    <name type="scientific">Sunxiuqinia elliptica</name>
    <dbReference type="NCBI Taxonomy" id="655355"/>
    <lineage>
        <taxon>Bacteria</taxon>
        <taxon>Pseudomonadati</taxon>
        <taxon>Bacteroidota</taxon>
        <taxon>Bacteroidia</taxon>
        <taxon>Marinilabiliales</taxon>
        <taxon>Prolixibacteraceae</taxon>
        <taxon>Sunxiuqinia</taxon>
    </lineage>
</organism>
<keyword evidence="6 9" id="KW-0560">Oxidoreductase</keyword>
<reference evidence="12 13" key="1">
    <citation type="submission" date="2016-10" db="EMBL/GenBank/DDBJ databases">
        <authorList>
            <person name="de Groot N.N."/>
        </authorList>
    </citation>
    <scope>NUCLEOTIDE SEQUENCE [LARGE SCALE GENOMIC DNA]</scope>
    <source>
        <strain evidence="12 13">CGMCC 1.9156</strain>
    </source>
</reference>
<keyword evidence="5 9" id="KW-0521">NADP</keyword>
<accession>A0A1I2FD21</accession>
<dbReference type="NCBIfam" id="TIGR00745">
    <property type="entry name" value="apbA_panE"/>
    <property type="match status" value="1"/>
</dbReference>
<dbReference type="FunFam" id="1.10.1040.10:FF:000017">
    <property type="entry name" value="2-dehydropantoate 2-reductase"/>
    <property type="match status" value="1"/>
</dbReference>
<dbReference type="UniPathway" id="UPA00028">
    <property type="reaction ID" value="UER00004"/>
</dbReference>
<evidence type="ECO:0000313" key="13">
    <source>
        <dbReference type="Proteomes" id="UP000198964"/>
    </source>
</evidence>
<dbReference type="RefSeq" id="WP_093919088.1">
    <property type="nucleotide sequence ID" value="NZ_FONW01000002.1"/>
</dbReference>
<proteinExistence type="inferred from homology"/>
<dbReference type="AlphaFoldDB" id="A0A1I2FD21"/>
<dbReference type="InterPro" id="IPR013752">
    <property type="entry name" value="KPA_reductase"/>
</dbReference>
<evidence type="ECO:0000313" key="12">
    <source>
        <dbReference type="EMBL" id="SFF02460.1"/>
    </source>
</evidence>
<dbReference type="InterPro" id="IPR036291">
    <property type="entry name" value="NAD(P)-bd_dom_sf"/>
</dbReference>
<evidence type="ECO:0000256" key="6">
    <source>
        <dbReference type="ARBA" id="ARBA00023002"/>
    </source>
</evidence>
<name>A0A1I2FD21_9BACT</name>
<evidence type="ECO:0000256" key="8">
    <source>
        <dbReference type="ARBA" id="ARBA00048793"/>
    </source>
</evidence>
<dbReference type="EMBL" id="FONW01000002">
    <property type="protein sequence ID" value="SFF02460.1"/>
    <property type="molecule type" value="Genomic_DNA"/>
</dbReference>
<dbReference type="SUPFAM" id="SSF48179">
    <property type="entry name" value="6-phosphogluconate dehydrogenase C-terminal domain-like"/>
    <property type="match status" value="1"/>
</dbReference>
<dbReference type="Gene3D" id="1.10.1040.10">
    <property type="entry name" value="N-(1-d-carboxylethyl)-l-norvaline Dehydrogenase, domain 2"/>
    <property type="match status" value="1"/>
</dbReference>
<dbReference type="STRING" id="655355.SAMN05216283_102427"/>
<comment type="catalytic activity">
    <reaction evidence="8 9">
        <text>(R)-pantoate + NADP(+) = 2-dehydropantoate + NADPH + H(+)</text>
        <dbReference type="Rhea" id="RHEA:16233"/>
        <dbReference type="ChEBI" id="CHEBI:11561"/>
        <dbReference type="ChEBI" id="CHEBI:15378"/>
        <dbReference type="ChEBI" id="CHEBI:15980"/>
        <dbReference type="ChEBI" id="CHEBI:57783"/>
        <dbReference type="ChEBI" id="CHEBI:58349"/>
        <dbReference type="EC" id="1.1.1.169"/>
    </reaction>
</comment>
<dbReference type="Pfam" id="PF08546">
    <property type="entry name" value="ApbA_C"/>
    <property type="match status" value="1"/>
</dbReference>
<dbReference type="InterPro" id="IPR013328">
    <property type="entry name" value="6PGD_dom2"/>
</dbReference>
<comment type="pathway">
    <text evidence="1 9">Cofactor biosynthesis; (R)-pantothenate biosynthesis; (R)-pantoate from 3-methyl-2-oxobutanoate: step 2/2.</text>
</comment>
<feature type="domain" description="Ketopantoate reductase N-terminal" evidence="10">
    <location>
        <begin position="6"/>
        <end position="150"/>
    </location>
</feature>
<dbReference type="Pfam" id="PF02558">
    <property type="entry name" value="ApbA"/>
    <property type="match status" value="1"/>
</dbReference>
<evidence type="ECO:0000256" key="4">
    <source>
        <dbReference type="ARBA" id="ARBA00019465"/>
    </source>
</evidence>
<dbReference type="GO" id="GO:0005737">
    <property type="term" value="C:cytoplasm"/>
    <property type="evidence" value="ECO:0007669"/>
    <property type="project" value="TreeGrafter"/>
</dbReference>
<dbReference type="Proteomes" id="UP000198964">
    <property type="component" value="Unassembled WGS sequence"/>
</dbReference>
<dbReference type="PANTHER" id="PTHR21708:SF26">
    <property type="entry name" value="2-DEHYDROPANTOATE 2-REDUCTASE"/>
    <property type="match status" value="1"/>
</dbReference>
<keyword evidence="9" id="KW-0566">Pantothenate biosynthesis</keyword>
<gene>
    <name evidence="12" type="ORF">SAMN05216283_102427</name>
</gene>
<dbReference type="GO" id="GO:0008677">
    <property type="term" value="F:2-dehydropantoate 2-reductase activity"/>
    <property type="evidence" value="ECO:0007669"/>
    <property type="project" value="UniProtKB-EC"/>
</dbReference>
<dbReference type="PANTHER" id="PTHR21708">
    <property type="entry name" value="PROBABLE 2-DEHYDROPANTOATE 2-REDUCTASE"/>
    <property type="match status" value="1"/>
</dbReference>
<dbReference type="InterPro" id="IPR008927">
    <property type="entry name" value="6-PGluconate_DH-like_C_sf"/>
</dbReference>
<keyword evidence="13" id="KW-1185">Reference proteome</keyword>
<evidence type="ECO:0000259" key="11">
    <source>
        <dbReference type="Pfam" id="PF08546"/>
    </source>
</evidence>
<dbReference type="GO" id="GO:0015940">
    <property type="term" value="P:pantothenate biosynthetic process"/>
    <property type="evidence" value="ECO:0007669"/>
    <property type="project" value="UniProtKB-UniPathway"/>
</dbReference>
<dbReference type="InterPro" id="IPR003710">
    <property type="entry name" value="ApbA"/>
</dbReference>
<dbReference type="NCBIfam" id="NF004887">
    <property type="entry name" value="PRK06249.1"/>
    <property type="match status" value="1"/>
</dbReference>
<evidence type="ECO:0000259" key="10">
    <source>
        <dbReference type="Pfam" id="PF02558"/>
    </source>
</evidence>
<dbReference type="InterPro" id="IPR013332">
    <property type="entry name" value="KPR_N"/>
</dbReference>
<evidence type="ECO:0000256" key="9">
    <source>
        <dbReference type="RuleBase" id="RU362068"/>
    </source>
</evidence>